<dbReference type="AlphaFoldDB" id="A0A1K1MTX0"/>
<dbReference type="RefSeq" id="WP_143150619.1">
    <property type="nucleotide sequence ID" value="NZ_CBHWAX010000040.1"/>
</dbReference>
<feature type="signal peptide" evidence="1">
    <location>
        <begin position="1"/>
        <end position="18"/>
    </location>
</feature>
<reference evidence="3 5" key="2">
    <citation type="submission" date="2023-11" db="EMBL/GenBank/DDBJ databases">
        <title>MicrobeMod: A computational toolkit for identifying prokaryotic methylation and restriction-modification with nanopore sequencing.</title>
        <authorList>
            <person name="Crits-Christoph A."/>
            <person name="Kang S.C."/>
            <person name="Lee H."/>
            <person name="Ostrov N."/>
        </authorList>
    </citation>
    <scope>NUCLEOTIDE SEQUENCE [LARGE SCALE GENOMIC DNA]</scope>
    <source>
        <strain evidence="3 5">ATCC 23090</strain>
    </source>
</reference>
<reference evidence="2 4" key="1">
    <citation type="submission" date="2016-11" db="EMBL/GenBank/DDBJ databases">
        <authorList>
            <person name="Jaros S."/>
            <person name="Januszkiewicz K."/>
            <person name="Wedrychowicz H."/>
        </authorList>
    </citation>
    <scope>NUCLEOTIDE SEQUENCE [LARGE SCALE GENOMIC DNA]</scope>
    <source>
        <strain evidence="2 4">DSM 784</strain>
    </source>
</reference>
<name>A0A1K1MTX0_9BACT</name>
<dbReference type="EMBL" id="CP140154">
    <property type="protein sequence ID" value="WQG91403.1"/>
    <property type="molecule type" value="Genomic_DNA"/>
</dbReference>
<accession>A0A1K1MTX0</accession>
<sequence length="147" mass="17318">MRYLLFMYLLITTTVATAQRKNDAAEVLVMPLHIDRAKGREDKLVLLADSLNNYKGGILPDFLFDACIDWNASYWKDLHAATSVRWLILKHVTNKQSLKLIIDQHDKRLDELCRKKAENVYPYLKIPMIKKSFYQLIKDRRKELSHQ</sequence>
<dbReference type="Proteomes" id="UP001326715">
    <property type="component" value="Chromosome"/>
</dbReference>
<evidence type="ECO:0000313" key="3">
    <source>
        <dbReference type="EMBL" id="WQG91403.1"/>
    </source>
</evidence>
<feature type="chain" id="PRO_5012995633" evidence="1">
    <location>
        <begin position="19"/>
        <end position="147"/>
    </location>
</feature>
<gene>
    <name evidence="2" type="ORF">SAMN05661012_00873</name>
    <name evidence="3" type="ORF">SR876_07820</name>
</gene>
<evidence type="ECO:0000313" key="5">
    <source>
        <dbReference type="Proteomes" id="UP001326715"/>
    </source>
</evidence>
<evidence type="ECO:0000256" key="1">
    <source>
        <dbReference type="SAM" id="SignalP"/>
    </source>
</evidence>
<organism evidence="2 4">
    <name type="scientific">Chitinophaga sancti</name>
    <dbReference type="NCBI Taxonomy" id="1004"/>
    <lineage>
        <taxon>Bacteria</taxon>
        <taxon>Pseudomonadati</taxon>
        <taxon>Bacteroidota</taxon>
        <taxon>Chitinophagia</taxon>
        <taxon>Chitinophagales</taxon>
        <taxon>Chitinophagaceae</taxon>
        <taxon>Chitinophaga</taxon>
    </lineage>
</organism>
<protein>
    <submittedName>
        <fullName evidence="2">Uncharacterized protein</fullName>
    </submittedName>
</protein>
<evidence type="ECO:0000313" key="4">
    <source>
        <dbReference type="Proteomes" id="UP000183788"/>
    </source>
</evidence>
<evidence type="ECO:0000313" key="2">
    <source>
        <dbReference type="EMBL" id="SFW26461.1"/>
    </source>
</evidence>
<proteinExistence type="predicted"/>
<dbReference type="Proteomes" id="UP000183788">
    <property type="component" value="Unassembled WGS sequence"/>
</dbReference>
<keyword evidence="1" id="KW-0732">Signal</keyword>
<keyword evidence="5" id="KW-1185">Reference proteome</keyword>
<dbReference type="OrthoDB" id="9861934at2"/>
<dbReference type="EMBL" id="FPIZ01000002">
    <property type="protein sequence ID" value="SFW26461.1"/>
    <property type="molecule type" value="Genomic_DNA"/>
</dbReference>